<accession>A0A0J9XR25</accession>
<gene>
    <name evidence="1" type="primary">Bm6506</name>
    <name evidence="1" type="ORF">BM_Bm6506</name>
</gene>
<organism evidence="1">
    <name type="scientific">Brugia malayi</name>
    <name type="common">Filarial nematode worm</name>
    <dbReference type="NCBI Taxonomy" id="6279"/>
    <lineage>
        <taxon>Eukaryota</taxon>
        <taxon>Metazoa</taxon>
        <taxon>Ecdysozoa</taxon>
        <taxon>Nematoda</taxon>
        <taxon>Chromadorea</taxon>
        <taxon>Rhabditida</taxon>
        <taxon>Spirurina</taxon>
        <taxon>Spiruromorpha</taxon>
        <taxon>Filarioidea</taxon>
        <taxon>Onchocercidae</taxon>
        <taxon>Brugia</taxon>
    </lineage>
</organism>
<dbReference type="EMBL" id="LN856894">
    <property type="protein sequence ID" value="CDP93707.1"/>
    <property type="molecule type" value="Genomic_DNA"/>
</dbReference>
<name>A0A0J9XR25_BRUMA</name>
<protein>
    <submittedName>
        <fullName evidence="1">Bm6506</fullName>
    </submittedName>
</protein>
<dbReference type="AlphaFoldDB" id="A0A0J9XR25"/>
<reference evidence="1" key="2">
    <citation type="submission" date="2012-12" db="EMBL/GenBank/DDBJ databases">
        <authorList>
            <person name="Gao Y.W."/>
            <person name="Fan S.T."/>
            <person name="Sun H.T."/>
            <person name="Wang Z."/>
            <person name="Gao X.L."/>
            <person name="Li Y.G."/>
            <person name="Wang T.C."/>
            <person name="Zhang K."/>
            <person name="Xu W.W."/>
            <person name="Yu Z.J."/>
            <person name="Xia X.Z."/>
        </authorList>
    </citation>
    <scope>NUCLEOTIDE SEQUENCE</scope>
    <source>
        <strain evidence="1">FR3</strain>
    </source>
</reference>
<sequence>MTLVTSFIHISPLADLGTISKHAPRLLKEKHFNPNTNNPTPHMTSLDIYNIHCCNCLSFRVLTICYSVTYDILQKHFQYATCLFINQSRNTFHTTTSCQTSNSWLCYSLNIVTQHFTMTLRSTFSKSFTAFTTS</sequence>
<proteinExistence type="predicted"/>
<evidence type="ECO:0000313" key="1">
    <source>
        <dbReference type="EMBL" id="CDP93707.1"/>
    </source>
</evidence>
<reference evidence="1" key="1">
    <citation type="journal article" date="2007" name="Science">
        <title>Draft genome of the filarial nematode parasite Brugia malayi.</title>
        <authorList>
            <person name="Ghedin E."/>
            <person name="Wang S."/>
            <person name="Spiro D."/>
            <person name="Caler E."/>
            <person name="Zhao Q."/>
            <person name="Crabtree J."/>
            <person name="Allen J.E."/>
            <person name="Delcher A.L."/>
            <person name="Guiliano D.B."/>
            <person name="Miranda-Saavedra D."/>
            <person name="Angiuoli S.V."/>
            <person name="Creasy T."/>
            <person name="Amedeo P."/>
            <person name="Haas B."/>
            <person name="El-Sayed N.M."/>
            <person name="Wortman J.R."/>
            <person name="Feldblyum T."/>
            <person name="Tallon L."/>
            <person name="Schatz M."/>
            <person name="Shumway M."/>
            <person name="Koo H."/>
            <person name="Salzberg S.L."/>
            <person name="Schobel S."/>
            <person name="Pertea M."/>
            <person name="Pop M."/>
            <person name="White O."/>
            <person name="Barton G.J."/>
            <person name="Carlow C.K."/>
            <person name="Crawford M.J."/>
            <person name="Daub J."/>
            <person name="Dimmic M.W."/>
            <person name="Estes C.F."/>
            <person name="Foster J.M."/>
            <person name="Ganatra M."/>
            <person name="Gregory W.F."/>
            <person name="Johnson N.M."/>
            <person name="Jin J."/>
            <person name="Komuniecki R."/>
            <person name="Korf I."/>
            <person name="Kumar S."/>
            <person name="Laney S."/>
            <person name="Li B.W."/>
            <person name="Li W."/>
            <person name="Lindblom T.H."/>
            <person name="Lustigman S."/>
            <person name="Ma D."/>
            <person name="Maina C.V."/>
            <person name="Martin D.M."/>
            <person name="McCarter J.P."/>
            <person name="McReynolds L."/>
            <person name="Mitreva M."/>
            <person name="Nutman T.B."/>
            <person name="Parkinson J."/>
            <person name="Peregrin-Alvarez J.M."/>
            <person name="Poole C."/>
            <person name="Ren Q."/>
            <person name="Saunders L."/>
            <person name="Sluder A.E."/>
            <person name="Smith K."/>
            <person name="Stanke M."/>
            <person name="Unnasch T.R."/>
            <person name="Ware J."/>
            <person name="Wei A.D."/>
            <person name="Weil G."/>
            <person name="Williams D.J."/>
            <person name="Zhang Y."/>
            <person name="Williams S.A."/>
            <person name="Fraser-Liggett C."/>
            <person name="Slatko B."/>
            <person name="Blaxter M.L."/>
            <person name="Scott A.L."/>
        </authorList>
    </citation>
    <scope>NUCLEOTIDE SEQUENCE</scope>
    <source>
        <strain evidence="1">FR3</strain>
    </source>
</reference>
<dbReference type="OMA" id="VLTICYS"/>